<protein>
    <submittedName>
        <fullName evidence="1">Uncharacterized protein</fullName>
    </submittedName>
</protein>
<dbReference type="Proteomes" id="UP001501525">
    <property type="component" value="Unassembled WGS sequence"/>
</dbReference>
<name>A0ABP9MRG7_9HYPH</name>
<evidence type="ECO:0000313" key="2">
    <source>
        <dbReference type="Proteomes" id="UP001501525"/>
    </source>
</evidence>
<evidence type="ECO:0000313" key="1">
    <source>
        <dbReference type="EMBL" id="GAA5100623.1"/>
    </source>
</evidence>
<organism evidence="1 2">
    <name type="scientific">Bartonella acomydis</name>
    <dbReference type="NCBI Taxonomy" id="686234"/>
    <lineage>
        <taxon>Bacteria</taxon>
        <taxon>Pseudomonadati</taxon>
        <taxon>Pseudomonadota</taxon>
        <taxon>Alphaproteobacteria</taxon>
        <taxon>Hyphomicrobiales</taxon>
        <taxon>Bartonellaceae</taxon>
        <taxon>Bartonella</taxon>
    </lineage>
</organism>
<keyword evidence="2" id="KW-1185">Reference proteome</keyword>
<gene>
    <name evidence="1" type="ORF">GCM10023260_12690</name>
</gene>
<reference evidence="2" key="1">
    <citation type="journal article" date="2019" name="Int. J. Syst. Evol. Microbiol.">
        <title>The Global Catalogue of Microorganisms (GCM) 10K type strain sequencing project: providing services to taxonomists for standard genome sequencing and annotation.</title>
        <authorList>
            <consortium name="The Broad Institute Genomics Platform"/>
            <consortium name="The Broad Institute Genome Sequencing Center for Infectious Disease"/>
            <person name="Wu L."/>
            <person name="Ma J."/>
        </authorList>
    </citation>
    <scope>NUCLEOTIDE SEQUENCE [LARGE SCALE GENOMIC DNA]</scope>
    <source>
        <strain evidence="2">JCM 17706</strain>
    </source>
</reference>
<sequence>MGGVDVLVWREWCGVKFAFFREVLEKPACQAAHYYAGSGYALGKNNLLISGRGAFWFYDNDEGFCWSEGFVVSYMGGALLSKFAGRSR</sequence>
<proteinExistence type="predicted"/>
<comment type="caution">
    <text evidence="1">The sequence shown here is derived from an EMBL/GenBank/DDBJ whole genome shotgun (WGS) entry which is preliminary data.</text>
</comment>
<dbReference type="EMBL" id="BAABIY010000040">
    <property type="protein sequence ID" value="GAA5100623.1"/>
    <property type="molecule type" value="Genomic_DNA"/>
</dbReference>
<accession>A0ABP9MRG7</accession>